<evidence type="ECO:0000313" key="1">
    <source>
        <dbReference type="EMBL" id="NKW11137.1"/>
    </source>
</evidence>
<accession>A0A7X6FSE7</accession>
<gene>
    <name evidence="1" type="ORF">HGG76_25885</name>
</gene>
<reference evidence="1 2" key="1">
    <citation type="submission" date="2020-04" db="EMBL/GenBank/DDBJ databases">
        <title>Whole genome sequencing of clinical and environmental type strains of Ochrobactrum.</title>
        <authorList>
            <person name="Dharne M."/>
        </authorList>
    </citation>
    <scope>NUCLEOTIDE SEQUENCE [LARGE SCALE GENOMIC DNA]</scope>
    <source>
        <strain evidence="1 2">DSM 13340</strain>
    </source>
</reference>
<proteinExistence type="predicted"/>
<dbReference type="EMBL" id="JAAXZB010000003">
    <property type="protein sequence ID" value="NKW11137.1"/>
    <property type="molecule type" value="Genomic_DNA"/>
</dbReference>
<protein>
    <submittedName>
        <fullName evidence="1">Uncharacterized protein</fullName>
    </submittedName>
</protein>
<sequence>MIRSDDKFTVFQRIRYAVLIEKTLSEPFSAKDIRRFARGWTYTCYHSFLAYNCSDKLPEEEALFVRVERGATVFYEAGARDKVDASEK</sequence>
<comment type="caution">
    <text evidence="1">The sequence shown here is derived from an EMBL/GenBank/DDBJ whole genome shotgun (WGS) entry which is preliminary data.</text>
</comment>
<organism evidence="1 2">
    <name type="scientific">Brucella tritici</name>
    <dbReference type="NCBI Taxonomy" id="94626"/>
    <lineage>
        <taxon>Bacteria</taxon>
        <taxon>Pseudomonadati</taxon>
        <taxon>Pseudomonadota</taxon>
        <taxon>Alphaproteobacteria</taxon>
        <taxon>Hyphomicrobiales</taxon>
        <taxon>Brucellaceae</taxon>
        <taxon>Brucella/Ochrobactrum group</taxon>
        <taxon>Brucella</taxon>
    </lineage>
</organism>
<dbReference type="AlphaFoldDB" id="A0A7X6FSE7"/>
<evidence type="ECO:0000313" key="2">
    <source>
        <dbReference type="Proteomes" id="UP000558475"/>
    </source>
</evidence>
<dbReference type="Proteomes" id="UP000558475">
    <property type="component" value="Unassembled WGS sequence"/>
</dbReference>
<name>A0A7X6FSE7_9HYPH</name>